<sequence length="173" mass="18622">MFIGHSDADQGGTGVETFVMFVFWAFICGIVVFVAGACVYVCRQARREQQQQQQQQETEMEATADKLAATDAGGTTAASPAAIVGETTAGRGHAMRYYQAVKSTLPFRPICSLKPACIQRQKTLVIPAAAKIKAFLETLHLFINDIGAVFAGRESSPSLGMGGGTWRWSPPTF</sequence>
<evidence type="ECO:0000256" key="1">
    <source>
        <dbReference type="SAM" id="Phobius"/>
    </source>
</evidence>
<feature type="transmembrane region" description="Helical" evidence="1">
    <location>
        <begin position="20"/>
        <end position="42"/>
    </location>
</feature>
<organism evidence="2 3">
    <name type="scientific">Niveomyces insectorum RCEF 264</name>
    <dbReference type="NCBI Taxonomy" id="1081102"/>
    <lineage>
        <taxon>Eukaryota</taxon>
        <taxon>Fungi</taxon>
        <taxon>Dikarya</taxon>
        <taxon>Ascomycota</taxon>
        <taxon>Pezizomycotina</taxon>
        <taxon>Sordariomycetes</taxon>
        <taxon>Hypocreomycetidae</taxon>
        <taxon>Hypocreales</taxon>
        <taxon>Cordycipitaceae</taxon>
        <taxon>Niveomyces</taxon>
    </lineage>
</organism>
<evidence type="ECO:0000313" key="3">
    <source>
        <dbReference type="Proteomes" id="UP000076874"/>
    </source>
</evidence>
<proteinExistence type="predicted"/>
<dbReference type="AlphaFoldDB" id="A0A167LU63"/>
<comment type="caution">
    <text evidence="2">The sequence shown here is derived from an EMBL/GenBank/DDBJ whole genome shotgun (WGS) entry which is preliminary data.</text>
</comment>
<gene>
    <name evidence="2" type="ORF">SPI_09432</name>
</gene>
<dbReference type="Proteomes" id="UP000076874">
    <property type="component" value="Unassembled WGS sequence"/>
</dbReference>
<keyword evidence="1" id="KW-0812">Transmembrane</keyword>
<dbReference type="EMBL" id="AZHD01000029">
    <property type="protein sequence ID" value="OAA53504.1"/>
    <property type="molecule type" value="Genomic_DNA"/>
</dbReference>
<evidence type="ECO:0000313" key="2">
    <source>
        <dbReference type="EMBL" id="OAA53504.1"/>
    </source>
</evidence>
<keyword evidence="1" id="KW-1133">Transmembrane helix</keyword>
<protein>
    <submittedName>
        <fullName evidence="2">Uncharacterized protein</fullName>
    </submittedName>
</protein>
<accession>A0A167LU63</accession>
<keyword evidence="3" id="KW-1185">Reference proteome</keyword>
<keyword evidence="1" id="KW-0472">Membrane</keyword>
<name>A0A167LU63_9HYPO</name>
<reference evidence="2 3" key="1">
    <citation type="journal article" date="2016" name="Genome Biol. Evol.">
        <title>Divergent and convergent evolution of fungal pathogenicity.</title>
        <authorList>
            <person name="Shang Y."/>
            <person name="Xiao G."/>
            <person name="Zheng P."/>
            <person name="Cen K."/>
            <person name="Zhan S."/>
            <person name="Wang C."/>
        </authorList>
    </citation>
    <scope>NUCLEOTIDE SEQUENCE [LARGE SCALE GENOMIC DNA]</scope>
    <source>
        <strain evidence="2 3">RCEF 264</strain>
    </source>
</reference>